<feature type="domain" description="FCP1 homology" evidence="7">
    <location>
        <begin position="77"/>
        <end position="248"/>
    </location>
</feature>
<keyword evidence="9" id="KW-1185">Reference proteome</keyword>
<dbReference type="InterPro" id="IPR036420">
    <property type="entry name" value="BRCT_dom_sf"/>
</dbReference>
<sequence>MALQIQPEPLRIKQCKVAEEPSSCAHPGFFKDMCIECGKLVGDGDGDSIPFRYIHKDLRLGSREISRLRNAEAGNVLRQKKLFLVLDLDQTLLHTANLDSLSPEEAYLMNQTCSIKDTSNGSLFQFDTRPMITKLRPFVREFLQEASKMFEMYIYTMGEPAYGREMAKLLDPRNLYFDSKVISRADCTNRNQKGLDMVLGFESAVLLLDDTESVWERHKDNLILMERYHFFSYTCRQLGNNYKSLAELKLDENKSDGALAAILRVLKSIHYKFFDPEHGDDYASRDVRELLRIIRKEVLKDCKIVFSWVLEKKTQAADQPLWRMAEQLGATCSTELDSSITHVCQKMPQQRSLVGQSKRASF</sequence>
<dbReference type="InterPro" id="IPR039189">
    <property type="entry name" value="Fcp1"/>
</dbReference>
<dbReference type="SUPFAM" id="SSF52113">
    <property type="entry name" value="BRCT domain"/>
    <property type="match status" value="1"/>
</dbReference>
<dbReference type="SMART" id="SM00577">
    <property type="entry name" value="CPDc"/>
    <property type="match status" value="1"/>
</dbReference>
<dbReference type="SUPFAM" id="SSF56784">
    <property type="entry name" value="HAD-like"/>
    <property type="match status" value="1"/>
</dbReference>
<evidence type="ECO:0000256" key="2">
    <source>
        <dbReference type="ARBA" id="ARBA00022801"/>
    </source>
</evidence>
<comment type="function">
    <text evidence="6">This promotes the activity of RNA polymerase II.</text>
</comment>
<dbReference type="InterPro" id="IPR023214">
    <property type="entry name" value="HAD_sf"/>
</dbReference>
<dbReference type="PANTHER" id="PTHR23081:SF36">
    <property type="entry name" value="RNA POLYMERASE II SUBUNIT A C-TERMINAL DOMAIN PHOSPHATASE"/>
    <property type="match status" value="1"/>
</dbReference>
<accession>A0A803LPR2</accession>
<protein>
    <recommendedName>
        <fullName evidence="6">RNA polymerase II C-terminal domain phosphatase-like</fullName>
        <ecNumber evidence="6">3.1.3.16</ecNumber>
    </recommendedName>
</protein>
<keyword evidence="3 6" id="KW-0539">Nucleus</keyword>
<dbReference type="PROSITE" id="PS50969">
    <property type="entry name" value="FCP1"/>
    <property type="match status" value="1"/>
</dbReference>
<dbReference type="Proteomes" id="UP000596660">
    <property type="component" value="Unplaced"/>
</dbReference>
<dbReference type="EnsemblPlants" id="AUR62016941-RA">
    <property type="protein sequence ID" value="AUR62016941-RA:cds"/>
    <property type="gene ID" value="AUR62016941"/>
</dbReference>
<dbReference type="PANTHER" id="PTHR23081">
    <property type="entry name" value="RNA POLYMERASE II CTD PHOSPHATASE"/>
    <property type="match status" value="1"/>
</dbReference>
<evidence type="ECO:0000256" key="5">
    <source>
        <dbReference type="ARBA" id="ARBA00048336"/>
    </source>
</evidence>
<dbReference type="FunFam" id="3.40.50.1000:FF:000125">
    <property type="entry name" value="RNA polymerase II C-terminal domain phosphatase-like 4"/>
    <property type="match status" value="1"/>
</dbReference>
<dbReference type="AlphaFoldDB" id="A0A803LPR2"/>
<reference evidence="8" key="1">
    <citation type="journal article" date="2017" name="Nature">
        <title>The genome of Chenopodium quinoa.</title>
        <authorList>
            <person name="Jarvis D.E."/>
            <person name="Ho Y.S."/>
            <person name="Lightfoot D.J."/>
            <person name="Schmoeckel S.M."/>
            <person name="Li B."/>
            <person name="Borm T.J.A."/>
            <person name="Ohyanagi H."/>
            <person name="Mineta K."/>
            <person name="Michell C.T."/>
            <person name="Saber N."/>
            <person name="Kharbatia N.M."/>
            <person name="Rupper R.R."/>
            <person name="Sharp A.R."/>
            <person name="Dally N."/>
            <person name="Boughton B.A."/>
            <person name="Woo Y.H."/>
            <person name="Gao G."/>
            <person name="Schijlen E.G.W.M."/>
            <person name="Guo X."/>
            <person name="Momin A.A."/>
            <person name="Negrao S."/>
            <person name="Al-Babili S."/>
            <person name="Gehring C."/>
            <person name="Roessner U."/>
            <person name="Jung C."/>
            <person name="Murphy K."/>
            <person name="Arold S.T."/>
            <person name="Gojobori T."/>
            <person name="van der Linden C.G."/>
            <person name="van Loo E.N."/>
            <person name="Jellen E.N."/>
            <person name="Maughan P.J."/>
            <person name="Tester M."/>
        </authorList>
    </citation>
    <scope>NUCLEOTIDE SEQUENCE [LARGE SCALE GENOMIC DNA]</scope>
    <source>
        <strain evidence="8">cv. PI 614886</strain>
    </source>
</reference>
<dbReference type="GO" id="GO:0005634">
    <property type="term" value="C:nucleus"/>
    <property type="evidence" value="ECO:0007669"/>
    <property type="project" value="UniProtKB-SubCell"/>
</dbReference>
<comment type="subcellular location">
    <subcellularLocation>
        <location evidence="1 6">Nucleus</location>
    </subcellularLocation>
</comment>
<dbReference type="NCBIfam" id="TIGR02250">
    <property type="entry name" value="FCP1_euk"/>
    <property type="match status" value="1"/>
</dbReference>
<dbReference type="OMA" id="HYFASTC"/>
<dbReference type="Gramene" id="AUR62016941-RA">
    <property type="protein sequence ID" value="AUR62016941-RA:cds"/>
    <property type="gene ID" value="AUR62016941"/>
</dbReference>
<dbReference type="InterPro" id="IPR011947">
    <property type="entry name" value="FCP1_euk"/>
</dbReference>
<dbReference type="CDD" id="cd07521">
    <property type="entry name" value="HAD_FCP1-like"/>
    <property type="match status" value="1"/>
</dbReference>
<dbReference type="InterPro" id="IPR036412">
    <property type="entry name" value="HAD-like_sf"/>
</dbReference>
<proteinExistence type="predicted"/>
<organism evidence="8 9">
    <name type="scientific">Chenopodium quinoa</name>
    <name type="common">Quinoa</name>
    <dbReference type="NCBI Taxonomy" id="63459"/>
    <lineage>
        <taxon>Eukaryota</taxon>
        <taxon>Viridiplantae</taxon>
        <taxon>Streptophyta</taxon>
        <taxon>Embryophyta</taxon>
        <taxon>Tracheophyta</taxon>
        <taxon>Spermatophyta</taxon>
        <taxon>Magnoliopsida</taxon>
        <taxon>eudicotyledons</taxon>
        <taxon>Gunneridae</taxon>
        <taxon>Pentapetalae</taxon>
        <taxon>Caryophyllales</taxon>
        <taxon>Chenopodiaceae</taxon>
        <taxon>Chenopodioideae</taxon>
        <taxon>Atripliceae</taxon>
        <taxon>Chenopodium</taxon>
    </lineage>
</organism>
<comment type="catalytic activity">
    <reaction evidence="4 6">
        <text>O-phospho-L-seryl-[protein] + H2O = L-seryl-[protein] + phosphate</text>
        <dbReference type="Rhea" id="RHEA:20629"/>
        <dbReference type="Rhea" id="RHEA-COMP:9863"/>
        <dbReference type="Rhea" id="RHEA-COMP:11604"/>
        <dbReference type="ChEBI" id="CHEBI:15377"/>
        <dbReference type="ChEBI" id="CHEBI:29999"/>
        <dbReference type="ChEBI" id="CHEBI:43474"/>
        <dbReference type="ChEBI" id="CHEBI:83421"/>
        <dbReference type="EC" id="3.1.3.16"/>
    </reaction>
</comment>
<name>A0A803LPR2_CHEQI</name>
<evidence type="ECO:0000256" key="6">
    <source>
        <dbReference type="RuleBase" id="RU366066"/>
    </source>
</evidence>
<reference evidence="8" key="2">
    <citation type="submission" date="2021-03" db="UniProtKB">
        <authorList>
            <consortium name="EnsemblPlants"/>
        </authorList>
    </citation>
    <scope>IDENTIFICATION</scope>
</reference>
<dbReference type="Gene3D" id="3.40.50.1000">
    <property type="entry name" value="HAD superfamily/HAD-like"/>
    <property type="match status" value="1"/>
</dbReference>
<dbReference type="Pfam" id="PF03031">
    <property type="entry name" value="NIF"/>
    <property type="match status" value="1"/>
</dbReference>
<dbReference type="InterPro" id="IPR004274">
    <property type="entry name" value="FCP1_dom"/>
</dbReference>
<evidence type="ECO:0000259" key="7">
    <source>
        <dbReference type="PROSITE" id="PS50969"/>
    </source>
</evidence>
<comment type="catalytic activity">
    <reaction evidence="5 6">
        <text>O-phospho-L-threonyl-[protein] + H2O = L-threonyl-[protein] + phosphate</text>
        <dbReference type="Rhea" id="RHEA:47004"/>
        <dbReference type="Rhea" id="RHEA-COMP:11060"/>
        <dbReference type="Rhea" id="RHEA-COMP:11605"/>
        <dbReference type="ChEBI" id="CHEBI:15377"/>
        <dbReference type="ChEBI" id="CHEBI:30013"/>
        <dbReference type="ChEBI" id="CHEBI:43474"/>
        <dbReference type="ChEBI" id="CHEBI:61977"/>
        <dbReference type="EC" id="3.1.3.16"/>
    </reaction>
</comment>
<dbReference type="GO" id="GO:0008420">
    <property type="term" value="F:RNA polymerase II CTD heptapeptide repeat phosphatase activity"/>
    <property type="evidence" value="ECO:0007669"/>
    <property type="project" value="UniProtKB-UniRule"/>
</dbReference>
<keyword evidence="2 6" id="KW-0378">Hydrolase</keyword>
<evidence type="ECO:0000256" key="1">
    <source>
        <dbReference type="ARBA" id="ARBA00004123"/>
    </source>
</evidence>
<dbReference type="Gene3D" id="3.40.50.10190">
    <property type="entry name" value="BRCT domain"/>
    <property type="match status" value="1"/>
</dbReference>
<evidence type="ECO:0000256" key="4">
    <source>
        <dbReference type="ARBA" id="ARBA00047761"/>
    </source>
</evidence>
<evidence type="ECO:0000313" key="8">
    <source>
        <dbReference type="EnsemblPlants" id="AUR62016941-RA:cds"/>
    </source>
</evidence>
<dbReference type="EC" id="3.1.3.16" evidence="6"/>
<evidence type="ECO:0000313" key="9">
    <source>
        <dbReference type="Proteomes" id="UP000596660"/>
    </source>
</evidence>
<evidence type="ECO:0000256" key="3">
    <source>
        <dbReference type="ARBA" id="ARBA00023242"/>
    </source>
</evidence>